<comment type="caution">
    <text evidence="1">The sequence shown here is derived from an EMBL/GenBank/DDBJ whole genome shotgun (WGS) entry which is preliminary data.</text>
</comment>
<evidence type="ECO:0000313" key="1">
    <source>
        <dbReference type="EMBL" id="TWT55515.1"/>
    </source>
</evidence>
<dbReference type="Proteomes" id="UP000318053">
    <property type="component" value="Unassembled WGS sequence"/>
</dbReference>
<organism evidence="1 2">
    <name type="scientific">Allorhodopirellula solitaria</name>
    <dbReference type="NCBI Taxonomy" id="2527987"/>
    <lineage>
        <taxon>Bacteria</taxon>
        <taxon>Pseudomonadati</taxon>
        <taxon>Planctomycetota</taxon>
        <taxon>Planctomycetia</taxon>
        <taxon>Pirellulales</taxon>
        <taxon>Pirellulaceae</taxon>
        <taxon>Allorhodopirellula</taxon>
    </lineage>
</organism>
<keyword evidence="2" id="KW-1185">Reference proteome</keyword>
<dbReference type="AlphaFoldDB" id="A0A5C5X035"/>
<evidence type="ECO:0000313" key="2">
    <source>
        <dbReference type="Proteomes" id="UP000318053"/>
    </source>
</evidence>
<gene>
    <name evidence="1" type="ORF">CA85_49280</name>
</gene>
<reference evidence="1 2" key="1">
    <citation type="submission" date="2019-02" db="EMBL/GenBank/DDBJ databases">
        <title>Deep-cultivation of Planctomycetes and their phenomic and genomic characterization uncovers novel biology.</title>
        <authorList>
            <person name="Wiegand S."/>
            <person name="Jogler M."/>
            <person name="Boedeker C."/>
            <person name="Pinto D."/>
            <person name="Vollmers J."/>
            <person name="Rivas-Marin E."/>
            <person name="Kohn T."/>
            <person name="Peeters S.H."/>
            <person name="Heuer A."/>
            <person name="Rast P."/>
            <person name="Oberbeckmann S."/>
            <person name="Bunk B."/>
            <person name="Jeske O."/>
            <person name="Meyerdierks A."/>
            <person name="Storesund J.E."/>
            <person name="Kallscheuer N."/>
            <person name="Luecker S."/>
            <person name="Lage O.M."/>
            <person name="Pohl T."/>
            <person name="Merkel B.J."/>
            <person name="Hornburger P."/>
            <person name="Mueller R.-W."/>
            <person name="Bruemmer F."/>
            <person name="Labrenz M."/>
            <person name="Spormann A.M."/>
            <person name="Op Den Camp H."/>
            <person name="Overmann J."/>
            <person name="Amann R."/>
            <person name="Jetten M.S.M."/>
            <person name="Mascher T."/>
            <person name="Medema M.H."/>
            <person name="Devos D.P."/>
            <person name="Kaster A.-K."/>
            <person name="Ovreas L."/>
            <person name="Rohde M."/>
            <person name="Galperin M.Y."/>
            <person name="Jogler C."/>
        </authorList>
    </citation>
    <scope>NUCLEOTIDE SEQUENCE [LARGE SCALE GENOMIC DNA]</scope>
    <source>
        <strain evidence="1 2">CA85</strain>
    </source>
</reference>
<protein>
    <submittedName>
        <fullName evidence="1">Uncharacterized protein</fullName>
    </submittedName>
</protein>
<name>A0A5C5X035_9BACT</name>
<accession>A0A5C5X035</accession>
<sequence>MLGHTGQSIWYSGLPLRLAHQEFVVAEEDVESLAKFDAIAVDVARREFAPGFPSGIKKQEMKHHLVTD</sequence>
<proteinExistence type="predicted"/>
<dbReference type="EMBL" id="SJPK01000025">
    <property type="protein sequence ID" value="TWT55515.1"/>
    <property type="molecule type" value="Genomic_DNA"/>
</dbReference>